<feature type="region of interest" description="Disordered" evidence="1">
    <location>
        <begin position="1"/>
        <end position="23"/>
    </location>
</feature>
<evidence type="ECO:0000313" key="4">
    <source>
        <dbReference type="Proteomes" id="UP000183461"/>
    </source>
</evidence>
<dbReference type="RefSeq" id="WP_072300861.1">
    <property type="nucleotide sequence ID" value="NZ_FPIP01000008.1"/>
</dbReference>
<feature type="transmembrane region" description="Helical" evidence="2">
    <location>
        <begin position="42"/>
        <end position="63"/>
    </location>
</feature>
<sequence length="678" mass="76490">MFENDHNENGMENTQFDSQPVNDELSVSGVENVTKKGRGRKAALIGGISAAVVVGGSATAYAASDTVKNQVKLRLSSPEEYYAWVTENNSKNLGQILSENYKKSIDNMEKGTDAKFKLSFEPTQNAKDMLIDEVFGGKSNEETKQFEDIIKNNDSIGIAVDCSSKKGKTEGSFGLELSDKRVVGIDAAIDADTMDYFVRIPELKEQWIGVSLGETMDELMSDEEANAVLQTYKDIMNDPASFLSPEELETEVNRYAGVWGNFAEEVKLEKKESVDICDITVNYTVASVKLTEKDTVKLGVEFLKELKDDDIIRDIVVDKIKAVDDKSEYKDSINDALDELKEQLEEDDFDEDTVFTVNTYIDPTGTIRGFGFEAEEEKLTMVLGKDGKDVRGEMKFVSDGEEEFSVKLSAEEEGKDKYSGDLTIEYPKTSYDYDEDEGKMRSNTETQKAVIKFDEFEVVDKEKGYFNGDFVINIPDVDPIDLSFSSDGKQQEVSYEIRFDGTDYGKLKFAYSVDYGTSVDVPSKDSAFMVDVKDADNFKLEEYATQDEFNKFAKGIMTQVGIDDKTADELAKYATEEIFDAADSGLDINDDDFDWDDDDFDFDDEDREEKKTTSSAFDDDDDDYSFNFEFDPSQFKYEDYKDFMTEEEFNEFVEEMKKYYDEYSSTAGSSATTTKKAS</sequence>
<evidence type="ECO:0000313" key="3">
    <source>
        <dbReference type="EMBL" id="SFW45394.1"/>
    </source>
</evidence>
<keyword evidence="2" id="KW-0812">Transmembrane</keyword>
<name>A0A1K1PC68_RUMFL</name>
<dbReference type="AlphaFoldDB" id="A0A1K1PC68"/>
<gene>
    <name evidence="3" type="ORF">SAMN02910280_2655</name>
</gene>
<organism evidence="3 4">
    <name type="scientific">Ruminococcus flavefaciens</name>
    <dbReference type="NCBI Taxonomy" id="1265"/>
    <lineage>
        <taxon>Bacteria</taxon>
        <taxon>Bacillati</taxon>
        <taxon>Bacillota</taxon>
        <taxon>Clostridia</taxon>
        <taxon>Eubacteriales</taxon>
        <taxon>Oscillospiraceae</taxon>
        <taxon>Ruminococcus</taxon>
    </lineage>
</organism>
<accession>A0A1K1PC68</accession>
<dbReference type="EMBL" id="FPIP01000008">
    <property type="protein sequence ID" value="SFW45394.1"/>
    <property type="molecule type" value="Genomic_DNA"/>
</dbReference>
<evidence type="ECO:0000256" key="1">
    <source>
        <dbReference type="SAM" id="MobiDB-lite"/>
    </source>
</evidence>
<keyword evidence="2" id="KW-0472">Membrane</keyword>
<feature type="region of interest" description="Disordered" evidence="1">
    <location>
        <begin position="598"/>
        <end position="625"/>
    </location>
</feature>
<reference evidence="3 4" key="1">
    <citation type="submission" date="2016-11" db="EMBL/GenBank/DDBJ databases">
        <authorList>
            <person name="Jaros S."/>
            <person name="Januszkiewicz K."/>
            <person name="Wedrychowicz H."/>
        </authorList>
    </citation>
    <scope>NUCLEOTIDE SEQUENCE [LARGE SCALE GENOMIC DNA]</scope>
    <source>
        <strain evidence="3 4">YL228</strain>
    </source>
</reference>
<keyword evidence="2" id="KW-1133">Transmembrane helix</keyword>
<evidence type="ECO:0000256" key="2">
    <source>
        <dbReference type="SAM" id="Phobius"/>
    </source>
</evidence>
<feature type="compositionally biased region" description="Acidic residues" evidence="1">
    <location>
        <begin position="598"/>
        <end position="607"/>
    </location>
</feature>
<feature type="compositionally biased region" description="Polar residues" evidence="1">
    <location>
        <begin position="10"/>
        <end position="21"/>
    </location>
</feature>
<proteinExistence type="predicted"/>
<protein>
    <submittedName>
        <fullName evidence="3">Uncharacterized protein</fullName>
    </submittedName>
</protein>
<dbReference type="Proteomes" id="UP000183461">
    <property type="component" value="Unassembled WGS sequence"/>
</dbReference>